<evidence type="ECO:0000256" key="1">
    <source>
        <dbReference type="SAM" id="Phobius"/>
    </source>
</evidence>
<keyword evidence="3" id="KW-1185">Reference proteome</keyword>
<dbReference type="Proteomes" id="UP000735302">
    <property type="component" value="Unassembled WGS sequence"/>
</dbReference>
<organism evidence="2 3">
    <name type="scientific">Plakobranchus ocellatus</name>
    <dbReference type="NCBI Taxonomy" id="259542"/>
    <lineage>
        <taxon>Eukaryota</taxon>
        <taxon>Metazoa</taxon>
        <taxon>Spiralia</taxon>
        <taxon>Lophotrochozoa</taxon>
        <taxon>Mollusca</taxon>
        <taxon>Gastropoda</taxon>
        <taxon>Heterobranchia</taxon>
        <taxon>Euthyneura</taxon>
        <taxon>Panpulmonata</taxon>
        <taxon>Sacoglossa</taxon>
        <taxon>Placobranchoidea</taxon>
        <taxon>Plakobranchidae</taxon>
        <taxon>Plakobranchus</taxon>
    </lineage>
</organism>
<dbReference type="AlphaFoldDB" id="A0AAV4C103"/>
<sequence>MCKNHTQTLVNNVKQVYDSNPNPSFGRDSHVQQVAPGRHPVSARKSNIDQISKIATWNVRTLHQKGKLENFIKEMDRINFSILGLTEIDDQTEELKSHTTHLLNELIALICLNLDLMLMETEAPEQRSVTFEDSRRVVAIAVISAGLVCLVVIIACTVLISHRRRRKRKESCSDTIDTNNCNRFFRYTSLPNFPPPLTLYEGMKRPPPSTSLWPTAKTQGLVNFPVYEI</sequence>
<comment type="caution">
    <text evidence="2">The sequence shown here is derived from an EMBL/GenBank/DDBJ whole genome shotgun (WGS) entry which is preliminary data.</text>
</comment>
<dbReference type="InterPro" id="IPR036691">
    <property type="entry name" value="Endo/exonu/phosph_ase_sf"/>
</dbReference>
<reference evidence="2 3" key="1">
    <citation type="journal article" date="2021" name="Elife">
        <title>Chloroplast acquisition without the gene transfer in kleptoplastic sea slugs, Plakobranchus ocellatus.</title>
        <authorList>
            <person name="Maeda T."/>
            <person name="Takahashi S."/>
            <person name="Yoshida T."/>
            <person name="Shimamura S."/>
            <person name="Takaki Y."/>
            <person name="Nagai Y."/>
            <person name="Toyoda A."/>
            <person name="Suzuki Y."/>
            <person name="Arimoto A."/>
            <person name="Ishii H."/>
            <person name="Satoh N."/>
            <person name="Nishiyama T."/>
            <person name="Hasebe M."/>
            <person name="Maruyama T."/>
            <person name="Minagawa J."/>
            <person name="Obokata J."/>
            <person name="Shigenobu S."/>
        </authorList>
    </citation>
    <scope>NUCLEOTIDE SEQUENCE [LARGE SCALE GENOMIC DNA]</scope>
</reference>
<protein>
    <submittedName>
        <fullName evidence="2">Craniofacial development protein 2-like</fullName>
    </submittedName>
</protein>
<proteinExistence type="predicted"/>
<evidence type="ECO:0000313" key="3">
    <source>
        <dbReference type="Proteomes" id="UP000735302"/>
    </source>
</evidence>
<dbReference type="CDD" id="cd12087">
    <property type="entry name" value="TM_EGFR-like"/>
    <property type="match status" value="1"/>
</dbReference>
<gene>
    <name evidence="2" type="ORF">PoB_005155500</name>
</gene>
<feature type="transmembrane region" description="Helical" evidence="1">
    <location>
        <begin position="139"/>
        <end position="160"/>
    </location>
</feature>
<keyword evidence="1" id="KW-0812">Transmembrane</keyword>
<name>A0AAV4C103_9GAST</name>
<accession>A0AAV4C103</accession>
<keyword evidence="1" id="KW-1133">Transmembrane helix</keyword>
<keyword evidence="1" id="KW-0472">Membrane</keyword>
<dbReference type="EMBL" id="BLXT01005682">
    <property type="protein sequence ID" value="GFO25050.1"/>
    <property type="molecule type" value="Genomic_DNA"/>
</dbReference>
<dbReference type="SUPFAM" id="SSF56219">
    <property type="entry name" value="DNase I-like"/>
    <property type="match status" value="1"/>
</dbReference>
<evidence type="ECO:0000313" key="2">
    <source>
        <dbReference type="EMBL" id="GFO25050.1"/>
    </source>
</evidence>